<dbReference type="AlphaFoldDB" id="A0A517M0E0"/>
<protein>
    <submittedName>
        <fullName evidence="2">Uncharacterized protein</fullName>
    </submittedName>
</protein>
<reference evidence="2 3" key="1">
    <citation type="submission" date="2019-02" db="EMBL/GenBank/DDBJ databases">
        <title>Deep-cultivation of Planctomycetes and their phenomic and genomic characterization uncovers novel biology.</title>
        <authorList>
            <person name="Wiegand S."/>
            <person name="Jogler M."/>
            <person name="Boedeker C."/>
            <person name="Pinto D."/>
            <person name="Vollmers J."/>
            <person name="Rivas-Marin E."/>
            <person name="Kohn T."/>
            <person name="Peeters S.H."/>
            <person name="Heuer A."/>
            <person name="Rast P."/>
            <person name="Oberbeckmann S."/>
            <person name="Bunk B."/>
            <person name="Jeske O."/>
            <person name="Meyerdierks A."/>
            <person name="Storesund J.E."/>
            <person name="Kallscheuer N."/>
            <person name="Luecker S."/>
            <person name="Lage O.M."/>
            <person name="Pohl T."/>
            <person name="Merkel B.J."/>
            <person name="Hornburger P."/>
            <person name="Mueller R.-W."/>
            <person name="Bruemmer F."/>
            <person name="Labrenz M."/>
            <person name="Spormann A.M."/>
            <person name="Op den Camp H."/>
            <person name="Overmann J."/>
            <person name="Amann R."/>
            <person name="Jetten M.S.M."/>
            <person name="Mascher T."/>
            <person name="Medema M.H."/>
            <person name="Devos D.P."/>
            <person name="Kaster A.-K."/>
            <person name="Ovreas L."/>
            <person name="Rohde M."/>
            <person name="Galperin M.Y."/>
            <person name="Jogler C."/>
        </authorList>
    </citation>
    <scope>NUCLEOTIDE SEQUENCE [LARGE SCALE GENOMIC DNA]</scope>
    <source>
        <strain evidence="2 3">EC9</strain>
    </source>
</reference>
<dbReference type="KEGG" id="ruv:EC9_25270"/>
<evidence type="ECO:0000313" key="2">
    <source>
        <dbReference type="EMBL" id="QDS88337.1"/>
    </source>
</evidence>
<gene>
    <name evidence="2" type="ORF">EC9_25270</name>
</gene>
<keyword evidence="3" id="KW-1185">Reference proteome</keyword>
<organism evidence="2 3">
    <name type="scientific">Rosistilla ulvae</name>
    <dbReference type="NCBI Taxonomy" id="1930277"/>
    <lineage>
        <taxon>Bacteria</taxon>
        <taxon>Pseudomonadati</taxon>
        <taxon>Planctomycetota</taxon>
        <taxon>Planctomycetia</taxon>
        <taxon>Pirellulales</taxon>
        <taxon>Pirellulaceae</taxon>
        <taxon>Rosistilla</taxon>
    </lineage>
</organism>
<feature type="region of interest" description="Disordered" evidence="1">
    <location>
        <begin position="21"/>
        <end position="40"/>
    </location>
</feature>
<dbReference type="Proteomes" id="UP000319557">
    <property type="component" value="Chromosome"/>
</dbReference>
<proteinExistence type="predicted"/>
<accession>A0A517M0E0</accession>
<evidence type="ECO:0000256" key="1">
    <source>
        <dbReference type="SAM" id="MobiDB-lite"/>
    </source>
</evidence>
<dbReference type="EMBL" id="CP036261">
    <property type="protein sequence ID" value="QDS88337.1"/>
    <property type="molecule type" value="Genomic_DNA"/>
</dbReference>
<evidence type="ECO:0000313" key="3">
    <source>
        <dbReference type="Proteomes" id="UP000319557"/>
    </source>
</evidence>
<name>A0A517M0E0_9BACT</name>
<sequence length="40" mass="4242">MIVLNDSVADCVSIVKTNRKVNSGRGENSADHVLQNNSVG</sequence>